<evidence type="ECO:0000259" key="1">
    <source>
        <dbReference type="Pfam" id="PF01909"/>
    </source>
</evidence>
<organism evidence="2 3">
    <name type="scientific">Kosmotoga arenicorallina S304</name>
    <dbReference type="NCBI Taxonomy" id="1453497"/>
    <lineage>
        <taxon>Bacteria</taxon>
        <taxon>Thermotogati</taxon>
        <taxon>Thermotogota</taxon>
        <taxon>Thermotogae</taxon>
        <taxon>Kosmotogales</taxon>
        <taxon>Kosmotogaceae</taxon>
        <taxon>Kosmotoga</taxon>
    </lineage>
</organism>
<feature type="domain" description="Polymerase nucleotidyl transferase" evidence="1">
    <location>
        <begin position="5"/>
        <end position="58"/>
    </location>
</feature>
<evidence type="ECO:0000313" key="2">
    <source>
        <dbReference type="EMBL" id="OAA30183.1"/>
    </source>
</evidence>
<dbReference type="AlphaFoldDB" id="A0A176K0U3"/>
<evidence type="ECO:0000313" key="3">
    <source>
        <dbReference type="Proteomes" id="UP000077339"/>
    </source>
</evidence>
<dbReference type="Gene3D" id="3.30.460.10">
    <property type="entry name" value="Beta Polymerase, domain 2"/>
    <property type="match status" value="1"/>
</dbReference>
<accession>A0A176K0U3</accession>
<dbReference type="OrthoDB" id="43980at2"/>
<dbReference type="InterPro" id="IPR002934">
    <property type="entry name" value="Polymerase_NTP_transf_dom"/>
</dbReference>
<reference evidence="2 3" key="1">
    <citation type="submission" date="2014-02" db="EMBL/GenBank/DDBJ databases">
        <title>Kosmotoga genome sequencing.</title>
        <authorList>
            <person name="Pollo S.M."/>
            <person name="Charchuk R."/>
            <person name="Nesbo C.L."/>
        </authorList>
    </citation>
    <scope>NUCLEOTIDE SEQUENCE [LARGE SCALE GENOMIC DNA]</scope>
    <source>
        <strain evidence="2 3">S304</strain>
    </source>
</reference>
<protein>
    <recommendedName>
        <fullName evidence="1">Polymerase nucleotidyl transferase domain-containing protein</fullName>
    </recommendedName>
</protein>
<keyword evidence="3" id="KW-1185">Reference proteome</keyword>
<dbReference type="PATRIC" id="fig|1453497.3.peg.67"/>
<dbReference type="CDD" id="cd05403">
    <property type="entry name" value="NT_KNTase_like"/>
    <property type="match status" value="1"/>
</dbReference>
<sequence length="232" mass="26564">MEAIKIAEEFIEKYYPDCLVVFLSGSVVRGEETPTSDLDIVVILKPGEKYHRRSFIFSRKPIEVFANTEESIEKFFKFDIADKEPSLPQMCSEGIIIRDTHGLGERIKGHARELLAQGPGKLSKKEIDDYRYSITDLLDDLSGSTKREESIFIVERLVNDAVKLYLLANGQWIGKGKWLYRALKSFDPNLAKELVTAMELFFNHNNTSAVIELVDRILTPFGGRLFEGYYRD</sequence>
<dbReference type="EMBL" id="JFHK01000013">
    <property type="protein sequence ID" value="OAA30183.1"/>
    <property type="molecule type" value="Genomic_DNA"/>
</dbReference>
<dbReference type="SUPFAM" id="SSF81301">
    <property type="entry name" value="Nucleotidyltransferase"/>
    <property type="match status" value="1"/>
</dbReference>
<dbReference type="STRING" id="1453497.AT15_00305"/>
<dbReference type="Proteomes" id="UP000077339">
    <property type="component" value="Unassembled WGS sequence"/>
</dbReference>
<dbReference type="RefSeq" id="WP_068347580.1">
    <property type="nucleotide sequence ID" value="NZ_JFHK01000013.1"/>
</dbReference>
<dbReference type="InterPro" id="IPR043519">
    <property type="entry name" value="NT_sf"/>
</dbReference>
<dbReference type="Pfam" id="PF01909">
    <property type="entry name" value="NTP_transf_2"/>
    <property type="match status" value="1"/>
</dbReference>
<gene>
    <name evidence="2" type="ORF">AT15_00305</name>
</gene>
<name>A0A176K0U3_9BACT</name>
<proteinExistence type="predicted"/>
<comment type="caution">
    <text evidence="2">The sequence shown here is derived from an EMBL/GenBank/DDBJ whole genome shotgun (WGS) entry which is preliminary data.</text>
</comment>
<dbReference type="GO" id="GO:0016779">
    <property type="term" value="F:nucleotidyltransferase activity"/>
    <property type="evidence" value="ECO:0007669"/>
    <property type="project" value="InterPro"/>
</dbReference>